<feature type="region of interest" description="Disordered" evidence="13">
    <location>
        <begin position="300"/>
        <end position="331"/>
    </location>
</feature>
<dbReference type="PROSITE" id="PS50816">
    <property type="entry name" value="NAF"/>
    <property type="match status" value="1"/>
</dbReference>
<keyword evidence="6 12" id="KW-0547">Nucleotide-binding</keyword>
<dbReference type="InterPro" id="IPR018451">
    <property type="entry name" value="NAF/FISL_domain"/>
</dbReference>
<evidence type="ECO:0000256" key="4">
    <source>
        <dbReference type="ARBA" id="ARBA00022527"/>
    </source>
</evidence>
<evidence type="ECO:0000259" key="16">
    <source>
        <dbReference type="PROSITE" id="PS50816"/>
    </source>
</evidence>
<dbReference type="OrthoDB" id="193931at2759"/>
<keyword evidence="14" id="KW-0812">Transmembrane</keyword>
<comment type="catalytic activity">
    <reaction evidence="11">
        <text>L-seryl-[protein] + ATP = O-phospho-L-seryl-[protein] + ADP + H(+)</text>
        <dbReference type="Rhea" id="RHEA:17989"/>
        <dbReference type="Rhea" id="RHEA-COMP:9863"/>
        <dbReference type="Rhea" id="RHEA-COMP:11604"/>
        <dbReference type="ChEBI" id="CHEBI:15378"/>
        <dbReference type="ChEBI" id="CHEBI:29999"/>
        <dbReference type="ChEBI" id="CHEBI:30616"/>
        <dbReference type="ChEBI" id="CHEBI:83421"/>
        <dbReference type="ChEBI" id="CHEBI:456216"/>
        <dbReference type="EC" id="2.7.11.1"/>
    </reaction>
</comment>
<dbReference type="SUPFAM" id="SSF56112">
    <property type="entry name" value="Protein kinase-like (PK-like)"/>
    <property type="match status" value="1"/>
</dbReference>
<dbReference type="RefSeq" id="XP_021863031.1">
    <property type="nucleotide sequence ID" value="XM_022007339.2"/>
</dbReference>
<evidence type="ECO:0000256" key="9">
    <source>
        <dbReference type="ARBA" id="ARBA00023211"/>
    </source>
</evidence>
<keyword evidence="17" id="KW-1185">Reference proteome</keyword>
<dbReference type="Pfam" id="PF00069">
    <property type="entry name" value="Pkinase"/>
    <property type="match status" value="1"/>
</dbReference>
<keyword evidence="5" id="KW-0808">Transferase</keyword>
<dbReference type="EC" id="2.7.11.1" evidence="3"/>
<evidence type="ECO:0000256" key="2">
    <source>
        <dbReference type="ARBA" id="ARBA00006234"/>
    </source>
</evidence>
<dbReference type="FunFam" id="3.30.310.80:FF:000005">
    <property type="entry name" value="Non-specific serine/threonine protein kinase"/>
    <property type="match status" value="1"/>
</dbReference>
<dbReference type="FunFam" id="1.10.510.10:FF:000653">
    <property type="entry name" value="Non-specific serine/threonine protein kinase"/>
    <property type="match status" value="1"/>
</dbReference>
<reference evidence="18" key="2">
    <citation type="submission" date="2025-08" db="UniProtKB">
        <authorList>
            <consortium name="RefSeq"/>
        </authorList>
    </citation>
    <scope>IDENTIFICATION</scope>
    <source>
        <tissue evidence="18">Leaf</tissue>
    </source>
</reference>
<dbReference type="InterPro" id="IPR000719">
    <property type="entry name" value="Prot_kinase_dom"/>
</dbReference>
<dbReference type="Proteomes" id="UP000813463">
    <property type="component" value="Chromosome 1"/>
</dbReference>
<keyword evidence="4" id="KW-0723">Serine/threonine-protein kinase</keyword>
<feature type="domain" description="NAF" evidence="16">
    <location>
        <begin position="336"/>
        <end position="360"/>
    </location>
</feature>
<dbReference type="InterPro" id="IPR008271">
    <property type="entry name" value="Ser/Thr_kinase_AS"/>
</dbReference>
<keyword evidence="9" id="KW-0464">Manganese</keyword>
<evidence type="ECO:0000256" key="3">
    <source>
        <dbReference type="ARBA" id="ARBA00012513"/>
    </source>
</evidence>
<evidence type="ECO:0000256" key="10">
    <source>
        <dbReference type="ARBA" id="ARBA00047899"/>
    </source>
</evidence>
<comment type="similarity">
    <text evidence="2">Belongs to the protein kinase superfamily. CAMK Ser/Thr protein kinase family. SNF1 subfamily.</text>
</comment>
<sequence>MAAAAPSKKIKESNVIGGLLLGRYELGKLLGHGTFAKVYLAKNVKTDECVAIKILDKEKILKGGLMVHIKREISILRRVRHPNIVKLFEVMATKSKIFFVMEYVRGGELFNKVAKGRLKEDVARKYFQQLVSAVGFCHARGVYHRDLKPENLLLDENGDLKVSDFGLSAVSDQIQQDGLFHTFCGTPAYVAPEILARKGYDAAKVDIWSCGIILFVLMAGYLPFHDPNIMSMYRKIYKGEFRCPRWFSPELAKLLRRLLVTNPDTRITIPEVMENKWFKKGFQHVKFYFEDNKMCTFKDDETSSNFDDTESLNNESESESESGFEIQQRKPIPGLPRPASLNAFDIISMSRGFDLSGLFDEDGEGSRFVSGAPVSTIISKLEEIAKVVSFTVRTKDCKVNLEGSKEGTKGPLTVQAEIFELTPSLCVVEVKKQGGDKGEYEDFCNQELKPGLQNLAISGHSSSAVELGGFAIGGHSSSSADLGGFAISGHSSSAVEVGGFDITSHNSSHEVSGCDGGETVNLLPSDRE</sequence>
<evidence type="ECO:0000256" key="13">
    <source>
        <dbReference type="SAM" id="MobiDB-lite"/>
    </source>
</evidence>
<evidence type="ECO:0000256" key="6">
    <source>
        <dbReference type="ARBA" id="ARBA00022741"/>
    </source>
</evidence>
<protein>
    <recommendedName>
        <fullName evidence="3">non-specific serine/threonine protein kinase</fullName>
        <ecNumber evidence="3">2.7.11.1</ecNumber>
    </recommendedName>
</protein>
<dbReference type="InterPro" id="IPR004041">
    <property type="entry name" value="NAF_dom"/>
</dbReference>
<proteinExistence type="inferred from homology"/>
<evidence type="ECO:0000313" key="17">
    <source>
        <dbReference type="Proteomes" id="UP000813463"/>
    </source>
</evidence>
<dbReference type="InterPro" id="IPR017441">
    <property type="entry name" value="Protein_kinase_ATP_BS"/>
</dbReference>
<accession>A0A9R0J877</accession>
<evidence type="ECO:0000256" key="14">
    <source>
        <dbReference type="SAM" id="Phobius"/>
    </source>
</evidence>
<name>A0A9R0J877_SPIOL</name>
<dbReference type="Gene3D" id="3.30.310.80">
    <property type="entry name" value="Kinase associated domain 1, KA1"/>
    <property type="match status" value="1"/>
</dbReference>
<dbReference type="InterPro" id="IPR011009">
    <property type="entry name" value="Kinase-like_dom_sf"/>
</dbReference>
<keyword evidence="14" id="KW-1133">Transmembrane helix</keyword>
<keyword evidence="8 12" id="KW-0067">ATP-binding</keyword>
<evidence type="ECO:0000256" key="12">
    <source>
        <dbReference type="PROSITE-ProRule" id="PRU10141"/>
    </source>
</evidence>
<dbReference type="CDD" id="cd12195">
    <property type="entry name" value="CIPK_C"/>
    <property type="match status" value="1"/>
</dbReference>
<gene>
    <name evidence="18" type="primary">LOC110801936</name>
</gene>
<dbReference type="Pfam" id="PF03822">
    <property type="entry name" value="NAF"/>
    <property type="match status" value="1"/>
</dbReference>
<evidence type="ECO:0000256" key="8">
    <source>
        <dbReference type="ARBA" id="ARBA00022840"/>
    </source>
</evidence>
<dbReference type="CDD" id="cd14663">
    <property type="entry name" value="STKc_SnRK3"/>
    <property type="match status" value="1"/>
</dbReference>
<feature type="binding site" evidence="12">
    <location>
        <position position="53"/>
    </location>
    <ligand>
        <name>ATP</name>
        <dbReference type="ChEBI" id="CHEBI:30616"/>
    </ligand>
</feature>
<keyword evidence="7" id="KW-0418">Kinase</keyword>
<dbReference type="Gene3D" id="1.10.510.10">
    <property type="entry name" value="Transferase(Phosphotransferase) domain 1"/>
    <property type="match status" value="1"/>
</dbReference>
<evidence type="ECO:0000256" key="5">
    <source>
        <dbReference type="ARBA" id="ARBA00022679"/>
    </source>
</evidence>
<dbReference type="GeneID" id="110801936"/>
<feature type="region of interest" description="Disordered" evidence="13">
    <location>
        <begin position="506"/>
        <end position="528"/>
    </location>
</feature>
<dbReference type="KEGG" id="soe:110801936"/>
<feature type="transmembrane region" description="Helical" evidence="14">
    <location>
        <begin position="205"/>
        <end position="224"/>
    </location>
</feature>
<evidence type="ECO:0000256" key="7">
    <source>
        <dbReference type="ARBA" id="ARBA00022777"/>
    </source>
</evidence>
<dbReference type="GO" id="GO:0005524">
    <property type="term" value="F:ATP binding"/>
    <property type="evidence" value="ECO:0007669"/>
    <property type="project" value="UniProtKB-UniRule"/>
</dbReference>
<dbReference type="PROSITE" id="PS50011">
    <property type="entry name" value="PROTEIN_KINASE_DOM"/>
    <property type="match status" value="1"/>
</dbReference>
<evidence type="ECO:0000256" key="1">
    <source>
        <dbReference type="ARBA" id="ARBA00001936"/>
    </source>
</evidence>
<reference evidence="17" key="1">
    <citation type="journal article" date="2021" name="Nat. Commun.">
        <title>Genomic analyses provide insights into spinach domestication and the genetic basis of agronomic traits.</title>
        <authorList>
            <person name="Cai X."/>
            <person name="Sun X."/>
            <person name="Xu C."/>
            <person name="Sun H."/>
            <person name="Wang X."/>
            <person name="Ge C."/>
            <person name="Zhang Z."/>
            <person name="Wang Q."/>
            <person name="Fei Z."/>
            <person name="Jiao C."/>
            <person name="Wang Q."/>
        </authorList>
    </citation>
    <scope>NUCLEOTIDE SEQUENCE [LARGE SCALE GENOMIC DNA]</scope>
    <source>
        <strain evidence="17">cv. Varoflay</strain>
    </source>
</reference>
<evidence type="ECO:0000256" key="11">
    <source>
        <dbReference type="ARBA" id="ARBA00048679"/>
    </source>
</evidence>
<dbReference type="PANTHER" id="PTHR43895">
    <property type="entry name" value="CALCIUM/CALMODULIN-DEPENDENT PROTEIN KINASE KINASE-RELATED"/>
    <property type="match status" value="1"/>
</dbReference>
<comment type="catalytic activity">
    <reaction evidence="10">
        <text>L-threonyl-[protein] + ATP = O-phospho-L-threonyl-[protein] + ADP + H(+)</text>
        <dbReference type="Rhea" id="RHEA:46608"/>
        <dbReference type="Rhea" id="RHEA-COMP:11060"/>
        <dbReference type="Rhea" id="RHEA-COMP:11605"/>
        <dbReference type="ChEBI" id="CHEBI:15378"/>
        <dbReference type="ChEBI" id="CHEBI:30013"/>
        <dbReference type="ChEBI" id="CHEBI:30616"/>
        <dbReference type="ChEBI" id="CHEBI:61977"/>
        <dbReference type="ChEBI" id="CHEBI:456216"/>
        <dbReference type="EC" id="2.7.11.1"/>
    </reaction>
</comment>
<dbReference type="PROSITE" id="PS00108">
    <property type="entry name" value="PROTEIN_KINASE_ST"/>
    <property type="match status" value="1"/>
</dbReference>
<evidence type="ECO:0000259" key="15">
    <source>
        <dbReference type="PROSITE" id="PS50011"/>
    </source>
</evidence>
<feature type="domain" description="Protein kinase" evidence="15">
    <location>
        <begin position="24"/>
        <end position="278"/>
    </location>
</feature>
<dbReference type="AlphaFoldDB" id="A0A9R0J877"/>
<keyword evidence="14" id="KW-0472">Membrane</keyword>
<comment type="cofactor">
    <cofactor evidence="1">
        <name>Mn(2+)</name>
        <dbReference type="ChEBI" id="CHEBI:29035"/>
    </cofactor>
</comment>
<dbReference type="SMART" id="SM00220">
    <property type="entry name" value="S_TKc"/>
    <property type="match status" value="1"/>
</dbReference>
<dbReference type="GO" id="GO:0007165">
    <property type="term" value="P:signal transduction"/>
    <property type="evidence" value="ECO:0000318"/>
    <property type="project" value="GO_Central"/>
</dbReference>
<dbReference type="FunFam" id="3.30.200.20:FF:000096">
    <property type="entry name" value="Non-specific serine/threonine protein kinase"/>
    <property type="match status" value="1"/>
</dbReference>
<dbReference type="GO" id="GO:0004674">
    <property type="term" value="F:protein serine/threonine kinase activity"/>
    <property type="evidence" value="ECO:0000318"/>
    <property type="project" value="GO_Central"/>
</dbReference>
<dbReference type="PANTHER" id="PTHR43895:SF140">
    <property type="entry name" value="CBL-INTERACTING SERINE_THREONINE-PROTEIN KINASE 12"/>
    <property type="match status" value="1"/>
</dbReference>
<evidence type="ECO:0000313" key="18">
    <source>
        <dbReference type="RefSeq" id="XP_021863031.1"/>
    </source>
</evidence>
<dbReference type="PROSITE" id="PS00107">
    <property type="entry name" value="PROTEIN_KINASE_ATP"/>
    <property type="match status" value="1"/>
</dbReference>
<organism evidence="17 18">
    <name type="scientific">Spinacia oleracea</name>
    <name type="common">Spinach</name>
    <dbReference type="NCBI Taxonomy" id="3562"/>
    <lineage>
        <taxon>Eukaryota</taxon>
        <taxon>Viridiplantae</taxon>
        <taxon>Streptophyta</taxon>
        <taxon>Embryophyta</taxon>
        <taxon>Tracheophyta</taxon>
        <taxon>Spermatophyta</taxon>
        <taxon>Magnoliopsida</taxon>
        <taxon>eudicotyledons</taxon>
        <taxon>Gunneridae</taxon>
        <taxon>Pentapetalae</taxon>
        <taxon>Caryophyllales</taxon>
        <taxon>Chenopodiaceae</taxon>
        <taxon>Chenopodioideae</taxon>
        <taxon>Anserineae</taxon>
        <taxon>Spinacia</taxon>
    </lineage>
</organism>